<dbReference type="Proteomes" id="UP000063991">
    <property type="component" value="Chromosome"/>
</dbReference>
<dbReference type="CDD" id="cd00090">
    <property type="entry name" value="HTH_ARSR"/>
    <property type="match status" value="1"/>
</dbReference>
<dbReference type="PRINTS" id="PR00033">
    <property type="entry name" value="HTHASNC"/>
</dbReference>
<keyword evidence="3" id="KW-0804">Transcription</keyword>
<evidence type="ECO:0000313" key="8">
    <source>
        <dbReference type="Proteomes" id="UP000095392"/>
    </source>
</evidence>
<reference evidence="6 8" key="2">
    <citation type="submission" date="2016-09" db="EMBL/GenBank/DDBJ databases">
        <title>Draft Genome Sequence of four Alteromonas macleodii strains isolated from copper coupons and grown long-term at elevated copper levels.</title>
        <authorList>
            <person name="Cusick K."/>
            <person name="Dale J."/>
            <person name="Little B."/>
            <person name="Biffinger J."/>
        </authorList>
    </citation>
    <scope>NUCLEOTIDE SEQUENCE [LARGE SCALE GENOMIC DNA]</scope>
    <source>
        <strain evidence="6 8">KCP01</strain>
    </source>
</reference>
<name>A0A126Q5G7_ALTMA</name>
<reference evidence="5 7" key="1">
    <citation type="submission" date="2015-12" db="EMBL/GenBank/DDBJ databases">
        <authorList>
            <person name="Shamseldin A."/>
            <person name="Moawad H."/>
            <person name="Abd El-Rahim W.M."/>
            <person name="Sadowsky M.J."/>
        </authorList>
    </citation>
    <scope>NUCLEOTIDE SEQUENCE [LARGE SCALE GENOMIC DNA]</scope>
    <source>
        <strain evidence="5 7">D7</strain>
    </source>
</reference>
<dbReference type="PANTHER" id="PTHR30154">
    <property type="entry name" value="LEUCINE-RESPONSIVE REGULATORY PROTEIN"/>
    <property type="match status" value="1"/>
</dbReference>
<dbReference type="InterPro" id="IPR011991">
    <property type="entry name" value="ArsR-like_HTH"/>
</dbReference>
<dbReference type="Pfam" id="PF01037">
    <property type="entry name" value="AsnC_trans_reg"/>
    <property type="match status" value="1"/>
</dbReference>
<dbReference type="InterPro" id="IPR036388">
    <property type="entry name" value="WH-like_DNA-bd_sf"/>
</dbReference>
<dbReference type="EMBL" id="CP014323">
    <property type="protein sequence ID" value="AMK00406.1"/>
    <property type="molecule type" value="Genomic_DNA"/>
</dbReference>
<dbReference type="SUPFAM" id="SSF46785">
    <property type="entry name" value="Winged helix' DNA-binding domain"/>
    <property type="match status" value="1"/>
</dbReference>
<dbReference type="PROSITE" id="PS50956">
    <property type="entry name" value="HTH_ASNC_2"/>
    <property type="match status" value="1"/>
</dbReference>
<dbReference type="GO" id="GO:0043565">
    <property type="term" value="F:sequence-specific DNA binding"/>
    <property type="evidence" value="ECO:0007669"/>
    <property type="project" value="InterPro"/>
</dbReference>
<dbReference type="PATRIC" id="fig|28108.53.peg.2336"/>
<evidence type="ECO:0000256" key="1">
    <source>
        <dbReference type="ARBA" id="ARBA00023015"/>
    </source>
</evidence>
<protein>
    <submittedName>
        <fullName evidence="6">AsnC family protein</fullName>
    </submittedName>
</protein>
<dbReference type="Gene3D" id="3.30.70.920">
    <property type="match status" value="1"/>
</dbReference>
<dbReference type="InterPro" id="IPR000485">
    <property type="entry name" value="AsnC-type_HTH_dom"/>
</dbReference>
<evidence type="ECO:0000256" key="3">
    <source>
        <dbReference type="ARBA" id="ARBA00023163"/>
    </source>
</evidence>
<dbReference type="FunFam" id="1.10.10.10:FF:000186">
    <property type="entry name" value="AsnC family transcriptional regulator"/>
    <property type="match status" value="1"/>
</dbReference>
<gene>
    <name evidence="5" type="ORF">AVL55_11735</name>
    <name evidence="6" type="ORF">BFV95_2373</name>
</gene>
<dbReference type="EMBL" id="MIPY01000014">
    <property type="protein sequence ID" value="OES31397.1"/>
    <property type="molecule type" value="Genomic_DNA"/>
</dbReference>
<dbReference type="InterPro" id="IPR011008">
    <property type="entry name" value="Dimeric_a/b-barrel"/>
</dbReference>
<dbReference type="SMART" id="SM00344">
    <property type="entry name" value="HTH_ASNC"/>
    <property type="match status" value="1"/>
</dbReference>
<accession>A0A126Q5G7</accession>
<keyword evidence="1" id="KW-0805">Transcription regulation</keyword>
<dbReference type="InterPro" id="IPR019888">
    <property type="entry name" value="Tscrpt_reg_AsnC-like"/>
</dbReference>
<dbReference type="OrthoDB" id="5476at2"/>
<proteinExistence type="predicted"/>
<keyword evidence="2" id="KW-0238">DNA-binding</keyword>
<dbReference type="SUPFAM" id="SSF54909">
    <property type="entry name" value="Dimeric alpha+beta barrel"/>
    <property type="match status" value="1"/>
</dbReference>
<dbReference type="Gene3D" id="1.10.10.10">
    <property type="entry name" value="Winged helix-like DNA-binding domain superfamily/Winged helix DNA-binding domain"/>
    <property type="match status" value="1"/>
</dbReference>
<sequence>MDKINRNILHILQSEGRISFSELAKRVHLSAPAVAERVKRLEEESVITGYTATIDSHNMGLPITAMVQARVFIGKEPQILAFMKERLEVVEGYNVTGERAFIMKVATDSMKALDGFLEDLSIMAESNTMMILSSVTRKPLTI</sequence>
<dbReference type="Proteomes" id="UP000095392">
    <property type="component" value="Unassembled WGS sequence"/>
</dbReference>
<dbReference type="GeneID" id="56267416"/>
<dbReference type="AlphaFoldDB" id="A0A126Q5G7"/>
<dbReference type="GO" id="GO:0006355">
    <property type="term" value="P:regulation of DNA-templated transcription"/>
    <property type="evidence" value="ECO:0007669"/>
    <property type="project" value="UniProtKB-ARBA"/>
</dbReference>
<evidence type="ECO:0000259" key="4">
    <source>
        <dbReference type="PROSITE" id="PS50956"/>
    </source>
</evidence>
<dbReference type="Pfam" id="PF13404">
    <property type="entry name" value="HTH_AsnC-type"/>
    <property type="match status" value="1"/>
</dbReference>
<dbReference type="InterPro" id="IPR036390">
    <property type="entry name" value="WH_DNA-bd_sf"/>
</dbReference>
<dbReference type="STRING" id="28108.ACZ81_11375"/>
<dbReference type="GO" id="GO:0043200">
    <property type="term" value="P:response to amino acid"/>
    <property type="evidence" value="ECO:0007669"/>
    <property type="project" value="TreeGrafter"/>
</dbReference>
<dbReference type="RefSeq" id="WP_014976775.1">
    <property type="nucleotide sequence ID" value="NZ_CP012202.1"/>
</dbReference>
<dbReference type="InterPro" id="IPR019887">
    <property type="entry name" value="Tscrpt_reg_AsnC/Lrp_C"/>
</dbReference>
<organism evidence="5 7">
    <name type="scientific">Alteromonas macleodii</name>
    <name type="common">Pseudoalteromonas macleodii</name>
    <dbReference type="NCBI Taxonomy" id="28108"/>
    <lineage>
        <taxon>Bacteria</taxon>
        <taxon>Pseudomonadati</taxon>
        <taxon>Pseudomonadota</taxon>
        <taxon>Gammaproteobacteria</taxon>
        <taxon>Alteromonadales</taxon>
        <taxon>Alteromonadaceae</taxon>
        <taxon>Alteromonas/Salinimonas group</taxon>
        <taxon>Alteromonas</taxon>
    </lineage>
</organism>
<evidence type="ECO:0000313" key="7">
    <source>
        <dbReference type="Proteomes" id="UP000063991"/>
    </source>
</evidence>
<evidence type="ECO:0000313" key="5">
    <source>
        <dbReference type="EMBL" id="AMK00406.1"/>
    </source>
</evidence>
<dbReference type="GO" id="GO:0005829">
    <property type="term" value="C:cytosol"/>
    <property type="evidence" value="ECO:0007669"/>
    <property type="project" value="TreeGrafter"/>
</dbReference>
<dbReference type="PANTHER" id="PTHR30154:SF53">
    <property type="entry name" value="HTH-TYPE TRANSCRIPTIONAL REGULATOR LRPC"/>
    <property type="match status" value="1"/>
</dbReference>
<evidence type="ECO:0000313" key="6">
    <source>
        <dbReference type="EMBL" id="OES31397.1"/>
    </source>
</evidence>
<evidence type="ECO:0000256" key="2">
    <source>
        <dbReference type="ARBA" id="ARBA00023125"/>
    </source>
</evidence>
<keyword evidence="8" id="KW-1185">Reference proteome</keyword>
<feature type="domain" description="HTH asnC-type" evidence="4">
    <location>
        <begin position="1"/>
        <end position="62"/>
    </location>
</feature>